<dbReference type="Proteomes" id="UP000241736">
    <property type="component" value="Unassembled WGS sequence"/>
</dbReference>
<comment type="caution">
    <text evidence="1">The sequence shown here is derived from an EMBL/GenBank/DDBJ whole genome shotgun (WGS) entry which is preliminary data.</text>
</comment>
<accession>A0A2P6M9T2</accession>
<organism evidence="1 2">
    <name type="scientific">Arenimonas caeni</name>
    <dbReference type="NCBI Taxonomy" id="2058085"/>
    <lineage>
        <taxon>Bacteria</taxon>
        <taxon>Pseudomonadati</taxon>
        <taxon>Pseudomonadota</taxon>
        <taxon>Gammaproteobacteria</taxon>
        <taxon>Lysobacterales</taxon>
        <taxon>Lysobacteraceae</taxon>
        <taxon>Arenimonas</taxon>
    </lineage>
</organism>
<gene>
    <name evidence="1" type="ORF">C6N40_05990</name>
</gene>
<sequence length="144" mass="16039">MEMMVTLLAQARQMMLQRQAKAVAKAIRAMDPSQRKATADQTLAEIQAAAVLPQPHWHGCSEPMMYRPWSPVAGTAARRCNDRSIQLRLRSTALWLAVVYHETRQTPHAGLQGVHRQVLGLLRELRESSKSTPAAEAAWFKAAA</sequence>
<name>A0A2P6M9T2_9GAMM</name>
<reference evidence="1 2" key="1">
    <citation type="submission" date="2018-03" db="EMBL/GenBank/DDBJ databases">
        <title>Arenimonas caeni sp. nov., isolated from activated sludge.</title>
        <authorList>
            <person name="Liu H."/>
        </authorList>
    </citation>
    <scope>NUCLEOTIDE SEQUENCE [LARGE SCALE GENOMIC DNA]</scope>
    <source>
        <strain evidence="2">z29</strain>
    </source>
</reference>
<proteinExistence type="predicted"/>
<evidence type="ECO:0000313" key="2">
    <source>
        <dbReference type="Proteomes" id="UP000241736"/>
    </source>
</evidence>
<dbReference type="AlphaFoldDB" id="A0A2P6M9T2"/>
<dbReference type="OrthoDB" id="5966395at2"/>
<dbReference type="EMBL" id="PVLF01000005">
    <property type="protein sequence ID" value="PRH82756.1"/>
    <property type="molecule type" value="Genomic_DNA"/>
</dbReference>
<protein>
    <submittedName>
        <fullName evidence="1">Uncharacterized protein</fullName>
    </submittedName>
</protein>
<evidence type="ECO:0000313" key="1">
    <source>
        <dbReference type="EMBL" id="PRH82756.1"/>
    </source>
</evidence>
<keyword evidence="2" id="KW-1185">Reference proteome</keyword>